<feature type="binding site" evidence="4">
    <location>
        <position position="315"/>
    </location>
    <ligand>
        <name>S-adenosyl-L-methionine</name>
        <dbReference type="ChEBI" id="CHEBI:59789"/>
    </ligand>
</feature>
<name>A0AAE2RQP6_CLOBE</name>
<feature type="binding site" evidence="4">
    <location>
        <position position="384"/>
    </location>
    <ligand>
        <name>S-adenosyl-L-methionine</name>
        <dbReference type="ChEBI" id="CHEBI:59789"/>
    </ligand>
</feature>
<reference evidence="7" key="1">
    <citation type="submission" date="2020-11" db="EMBL/GenBank/DDBJ databases">
        <authorList>
            <person name="Thieme N."/>
            <person name="Liebl W."/>
            <person name="Zverlov V."/>
        </authorList>
    </citation>
    <scope>NUCLEOTIDE SEQUENCE</scope>
    <source>
        <strain evidence="7">NT08</strain>
    </source>
</reference>
<evidence type="ECO:0000313" key="8">
    <source>
        <dbReference type="Proteomes" id="UP000631418"/>
    </source>
</evidence>
<evidence type="ECO:0000256" key="1">
    <source>
        <dbReference type="ARBA" id="ARBA00022603"/>
    </source>
</evidence>
<feature type="binding site" evidence="4">
    <location>
        <position position="286"/>
    </location>
    <ligand>
        <name>S-adenosyl-L-methionine</name>
        <dbReference type="ChEBI" id="CHEBI:59789"/>
    </ligand>
</feature>
<dbReference type="EMBL" id="JADOEF010000001">
    <property type="protein sequence ID" value="MBF7808396.1"/>
    <property type="molecule type" value="Genomic_DNA"/>
</dbReference>
<dbReference type="PANTHER" id="PTHR11061">
    <property type="entry name" value="RNA M5U METHYLTRANSFERASE"/>
    <property type="match status" value="1"/>
</dbReference>
<dbReference type="SUPFAM" id="SSF53335">
    <property type="entry name" value="S-adenosyl-L-methionine-dependent methyltransferases"/>
    <property type="match status" value="1"/>
</dbReference>
<accession>A0AAE2RQP6</accession>
<evidence type="ECO:0000256" key="4">
    <source>
        <dbReference type="PROSITE-ProRule" id="PRU01024"/>
    </source>
</evidence>
<organism evidence="7 8">
    <name type="scientific">Clostridium beijerinckii</name>
    <name type="common">Clostridium MP</name>
    <dbReference type="NCBI Taxonomy" id="1520"/>
    <lineage>
        <taxon>Bacteria</taxon>
        <taxon>Bacillati</taxon>
        <taxon>Bacillota</taxon>
        <taxon>Clostridia</taxon>
        <taxon>Eubacteriales</taxon>
        <taxon>Clostridiaceae</taxon>
        <taxon>Clostridium</taxon>
    </lineage>
</organism>
<comment type="similarity">
    <text evidence="4">Belongs to the class I-like SAM-binding methyltransferase superfamily. RNA M5U methyltransferase family.</text>
</comment>
<dbReference type="InterPro" id="IPR029063">
    <property type="entry name" value="SAM-dependent_MTases_sf"/>
</dbReference>
<dbReference type="EC" id="2.1.1.190" evidence="7"/>
<dbReference type="AlphaFoldDB" id="A0AAE2RQP6"/>
<dbReference type="GO" id="GO:0070475">
    <property type="term" value="P:rRNA base methylation"/>
    <property type="evidence" value="ECO:0007669"/>
    <property type="project" value="TreeGrafter"/>
</dbReference>
<feature type="binding site" evidence="4">
    <location>
        <position position="336"/>
    </location>
    <ligand>
        <name>S-adenosyl-L-methionine</name>
        <dbReference type="ChEBI" id="CHEBI:59789"/>
    </ligand>
</feature>
<feature type="active site" description="Nucleophile" evidence="4">
    <location>
        <position position="411"/>
    </location>
</feature>
<keyword evidence="2 4" id="KW-0808">Transferase</keyword>
<dbReference type="Gene3D" id="2.40.50.140">
    <property type="entry name" value="Nucleic acid-binding proteins"/>
    <property type="match status" value="1"/>
</dbReference>
<keyword evidence="1 4" id="KW-0489">Methyltransferase</keyword>
<dbReference type="GO" id="GO:0070041">
    <property type="term" value="F:rRNA (uridine-C5-)-methyltransferase activity"/>
    <property type="evidence" value="ECO:0007669"/>
    <property type="project" value="TreeGrafter"/>
</dbReference>
<proteinExistence type="inferred from homology"/>
<evidence type="ECO:0000256" key="5">
    <source>
        <dbReference type="PROSITE-ProRule" id="PRU10015"/>
    </source>
</evidence>
<dbReference type="InterPro" id="IPR002792">
    <property type="entry name" value="TRAM_dom"/>
</dbReference>
<dbReference type="InterPro" id="IPR012340">
    <property type="entry name" value="NA-bd_OB-fold"/>
</dbReference>
<evidence type="ECO:0000313" key="7">
    <source>
        <dbReference type="EMBL" id="MBF7808396.1"/>
    </source>
</evidence>
<evidence type="ECO:0000259" key="6">
    <source>
        <dbReference type="PROSITE" id="PS50926"/>
    </source>
</evidence>
<dbReference type="InterPro" id="IPR010280">
    <property type="entry name" value="U5_MeTrfase_fam"/>
</dbReference>
<keyword evidence="3 4" id="KW-0949">S-adenosyl-L-methionine</keyword>
<evidence type="ECO:0000256" key="2">
    <source>
        <dbReference type="ARBA" id="ARBA00022679"/>
    </source>
</evidence>
<dbReference type="Proteomes" id="UP000631418">
    <property type="component" value="Unassembled WGS sequence"/>
</dbReference>
<feature type="domain" description="TRAM" evidence="6">
    <location>
        <begin position="1"/>
        <end position="59"/>
    </location>
</feature>
<dbReference type="FunFam" id="2.40.50.1070:FF:000003">
    <property type="entry name" value="23S rRNA (Uracil-5-)-methyltransferase RumA"/>
    <property type="match status" value="1"/>
</dbReference>
<dbReference type="OMA" id="PMTDYFV"/>
<dbReference type="PROSITE" id="PS50926">
    <property type="entry name" value="TRAM"/>
    <property type="match status" value="1"/>
</dbReference>
<dbReference type="NCBIfam" id="TIGR00479">
    <property type="entry name" value="rumA"/>
    <property type="match status" value="1"/>
</dbReference>
<dbReference type="FunFam" id="2.40.50.140:FF:000097">
    <property type="entry name" value="23S rRNA (uracil(1939)-C(5))-methyltransferase RlmD"/>
    <property type="match status" value="1"/>
</dbReference>
<dbReference type="CDD" id="cd02440">
    <property type="entry name" value="AdoMet_MTases"/>
    <property type="match status" value="1"/>
</dbReference>
<dbReference type="Pfam" id="PF01938">
    <property type="entry name" value="TRAM"/>
    <property type="match status" value="1"/>
</dbReference>
<dbReference type="PANTHER" id="PTHR11061:SF30">
    <property type="entry name" value="TRNA (URACIL(54)-C(5))-METHYLTRANSFERASE"/>
    <property type="match status" value="1"/>
</dbReference>
<dbReference type="RefSeq" id="WP_012061001.1">
    <property type="nucleotide sequence ID" value="NZ_CP073279.1"/>
</dbReference>
<dbReference type="FunFam" id="3.40.50.150:FF:000009">
    <property type="entry name" value="23S rRNA (Uracil(1939)-C(5))-methyltransferase RlmD"/>
    <property type="match status" value="1"/>
</dbReference>
<dbReference type="Pfam" id="PF05958">
    <property type="entry name" value="tRNA_U5-meth_tr"/>
    <property type="match status" value="1"/>
</dbReference>
<gene>
    <name evidence="7" type="primary">rlmD</name>
    <name evidence="7" type="ORF">IS491_07000</name>
</gene>
<comment type="caution">
    <text evidence="7">The sequence shown here is derived from an EMBL/GenBank/DDBJ whole genome shotgun (WGS) entry which is preliminary data.</text>
</comment>
<evidence type="ECO:0000256" key="3">
    <source>
        <dbReference type="ARBA" id="ARBA00022691"/>
    </source>
</evidence>
<feature type="active site" evidence="5">
    <location>
        <position position="411"/>
    </location>
</feature>
<dbReference type="PROSITE" id="PS01230">
    <property type="entry name" value="TRMA_1"/>
    <property type="match status" value="1"/>
</dbReference>
<protein>
    <submittedName>
        <fullName evidence="7">23S rRNA (Uracil(1939)-C(5))-methyltransferase RlmD</fullName>
        <ecNumber evidence="7">2.1.1.190</ecNumber>
    </submittedName>
</protein>
<dbReference type="Gene3D" id="2.40.50.1070">
    <property type="match status" value="1"/>
</dbReference>
<dbReference type="PROSITE" id="PS51687">
    <property type="entry name" value="SAM_MT_RNA_M5U"/>
    <property type="match status" value="1"/>
</dbReference>
<dbReference type="Gene3D" id="3.40.50.150">
    <property type="entry name" value="Vaccinia Virus protein VP39"/>
    <property type="match status" value="1"/>
</dbReference>
<dbReference type="SUPFAM" id="SSF50249">
    <property type="entry name" value="Nucleic acid-binding proteins"/>
    <property type="match status" value="1"/>
</dbReference>
<sequence>MLERNKEYIVKIDSLGYEGEGVAKIDGYPIFIPGALIGETVKTEIIKNKKNYSYGKLIDIVEKCDERIIPECNYYEKCGGCTLMHSNYDSQLKFKYNRVKDCIERIGGLSGDIVKNTIGMEFPYRYRNKGIYSIALTDNELSMGFFSEKTHEVVDMDKCLIQDEETDKIIKIIRNWMKKYSILPARKDNLFFSEGLIRNVMVRNGFKTNEIMVVLITTDKEIPKKEELIKDIRLEVENLKGVIQNISTKNNSLVLGDKCITLWGQDYISDYIGKYKFNISPLSFFQINPIQTEVLYNKALEYADLSGDEIVFDAYCGAGTITLFLSQNARKVYGVEIVEQAIDNAIDNAEINGIDNSEFYVGKSEEVIPELIKNGIKPDIIVVDPPRKGCDIKLLNAIGEAKPKRVVYVSCDPSTLARDLKHLEGFGFKTIEVQPVDMFPNTKHVETVALLTKRYVSPQ</sequence>
<dbReference type="InterPro" id="IPR030390">
    <property type="entry name" value="MeTrfase_TrmA_AS"/>
</dbReference>